<dbReference type="InterPro" id="IPR051446">
    <property type="entry name" value="HTH_trans_reg/aminotransferase"/>
</dbReference>
<evidence type="ECO:0000256" key="5">
    <source>
        <dbReference type="ARBA" id="ARBA00023163"/>
    </source>
</evidence>
<keyword evidence="2" id="KW-0663">Pyridoxal phosphate</keyword>
<dbReference type="InterPro" id="IPR036388">
    <property type="entry name" value="WH-like_DNA-bd_sf"/>
</dbReference>
<evidence type="ECO:0000256" key="6">
    <source>
        <dbReference type="SAM" id="MobiDB-lite"/>
    </source>
</evidence>
<dbReference type="SUPFAM" id="SSF53383">
    <property type="entry name" value="PLP-dependent transferases"/>
    <property type="match status" value="1"/>
</dbReference>
<organism evidence="8 9">
    <name type="scientific">Paraconexibacter antarcticus</name>
    <dbReference type="NCBI Taxonomy" id="2949664"/>
    <lineage>
        <taxon>Bacteria</taxon>
        <taxon>Bacillati</taxon>
        <taxon>Actinomycetota</taxon>
        <taxon>Thermoleophilia</taxon>
        <taxon>Solirubrobacterales</taxon>
        <taxon>Paraconexibacteraceae</taxon>
        <taxon>Paraconexibacter</taxon>
    </lineage>
</organism>
<dbReference type="GO" id="GO:0008483">
    <property type="term" value="F:transaminase activity"/>
    <property type="evidence" value="ECO:0007669"/>
    <property type="project" value="UniProtKB-KW"/>
</dbReference>
<dbReference type="PROSITE" id="PS50949">
    <property type="entry name" value="HTH_GNTR"/>
    <property type="match status" value="1"/>
</dbReference>
<evidence type="ECO:0000313" key="9">
    <source>
        <dbReference type="Proteomes" id="UP001056035"/>
    </source>
</evidence>
<gene>
    <name evidence="8" type="ORF">NBH00_05560</name>
</gene>
<dbReference type="EMBL" id="CP098502">
    <property type="protein sequence ID" value="UTI65677.1"/>
    <property type="molecule type" value="Genomic_DNA"/>
</dbReference>
<keyword evidence="5" id="KW-0804">Transcription</keyword>
<feature type="region of interest" description="Disordered" evidence="6">
    <location>
        <begin position="92"/>
        <end position="120"/>
    </location>
</feature>
<dbReference type="Gene3D" id="1.10.10.10">
    <property type="entry name" value="Winged helix-like DNA-binding domain superfamily/Winged helix DNA-binding domain"/>
    <property type="match status" value="1"/>
</dbReference>
<feature type="compositionally biased region" description="Low complexity" evidence="6">
    <location>
        <begin position="14"/>
        <end position="28"/>
    </location>
</feature>
<dbReference type="InterPro" id="IPR036390">
    <property type="entry name" value="WH_DNA-bd_sf"/>
</dbReference>
<dbReference type="PANTHER" id="PTHR46577:SF1">
    <property type="entry name" value="HTH-TYPE TRANSCRIPTIONAL REGULATORY PROTEIN GABR"/>
    <property type="match status" value="1"/>
</dbReference>
<dbReference type="Pfam" id="PF00155">
    <property type="entry name" value="Aminotran_1_2"/>
    <property type="match status" value="1"/>
</dbReference>
<dbReference type="InterPro" id="IPR015424">
    <property type="entry name" value="PyrdxlP-dep_Trfase"/>
</dbReference>
<evidence type="ECO:0000313" key="8">
    <source>
        <dbReference type="EMBL" id="UTI65677.1"/>
    </source>
</evidence>
<dbReference type="PANTHER" id="PTHR46577">
    <property type="entry name" value="HTH-TYPE TRANSCRIPTIONAL REGULATORY PROTEIN GABR"/>
    <property type="match status" value="1"/>
</dbReference>
<reference evidence="8 9" key="1">
    <citation type="submission" date="2022-06" db="EMBL/GenBank/DDBJ databases">
        <title>Paraconexibacter antarcticus.</title>
        <authorList>
            <person name="Kim C.S."/>
        </authorList>
    </citation>
    <scope>NUCLEOTIDE SEQUENCE [LARGE SCALE GENOMIC DNA]</scope>
    <source>
        <strain evidence="8 9">02-257</strain>
    </source>
</reference>
<keyword evidence="9" id="KW-1185">Reference proteome</keyword>
<feature type="region of interest" description="Disordered" evidence="6">
    <location>
        <begin position="1"/>
        <end position="28"/>
    </location>
</feature>
<protein>
    <submittedName>
        <fullName evidence="8">PLP-dependent aminotransferase family protein</fullName>
    </submittedName>
</protein>
<evidence type="ECO:0000256" key="4">
    <source>
        <dbReference type="ARBA" id="ARBA00023125"/>
    </source>
</evidence>
<dbReference type="InterPro" id="IPR015421">
    <property type="entry name" value="PyrdxlP-dep_Trfase_major"/>
</dbReference>
<keyword evidence="8" id="KW-0808">Transferase</keyword>
<keyword evidence="8" id="KW-0032">Aminotransferase</keyword>
<dbReference type="Gene3D" id="3.40.640.10">
    <property type="entry name" value="Type I PLP-dependent aspartate aminotransferase-like (Major domain)"/>
    <property type="match status" value="1"/>
</dbReference>
<dbReference type="Pfam" id="PF00392">
    <property type="entry name" value="GntR"/>
    <property type="match status" value="1"/>
</dbReference>
<proteinExistence type="inferred from homology"/>
<keyword evidence="4" id="KW-0238">DNA-binding</keyword>
<comment type="similarity">
    <text evidence="1">In the C-terminal section; belongs to the class-I pyridoxal-phosphate-dependent aminotransferase family.</text>
</comment>
<name>A0ABY5DXZ2_9ACTN</name>
<dbReference type="SMART" id="SM00345">
    <property type="entry name" value="HTH_GNTR"/>
    <property type="match status" value="1"/>
</dbReference>
<dbReference type="InterPro" id="IPR004839">
    <property type="entry name" value="Aminotransferase_I/II_large"/>
</dbReference>
<evidence type="ECO:0000256" key="2">
    <source>
        <dbReference type="ARBA" id="ARBA00022898"/>
    </source>
</evidence>
<dbReference type="CDD" id="cd00609">
    <property type="entry name" value="AAT_like"/>
    <property type="match status" value="1"/>
</dbReference>
<evidence type="ECO:0000256" key="1">
    <source>
        <dbReference type="ARBA" id="ARBA00005384"/>
    </source>
</evidence>
<dbReference type="SUPFAM" id="SSF46785">
    <property type="entry name" value="Winged helix' DNA-binding domain"/>
    <property type="match status" value="1"/>
</dbReference>
<feature type="domain" description="HTH gntR-type" evidence="7">
    <location>
        <begin position="24"/>
        <end position="92"/>
    </location>
</feature>
<keyword evidence="3" id="KW-0805">Transcription regulation</keyword>
<evidence type="ECO:0000256" key="3">
    <source>
        <dbReference type="ARBA" id="ARBA00023015"/>
    </source>
</evidence>
<accession>A0ABY5DXZ2</accession>
<evidence type="ECO:0000259" key="7">
    <source>
        <dbReference type="PROSITE" id="PS50949"/>
    </source>
</evidence>
<dbReference type="CDD" id="cd07377">
    <property type="entry name" value="WHTH_GntR"/>
    <property type="match status" value="1"/>
</dbReference>
<dbReference type="RefSeq" id="WP_254572356.1">
    <property type="nucleotide sequence ID" value="NZ_CP098502.1"/>
</dbReference>
<dbReference type="InterPro" id="IPR000524">
    <property type="entry name" value="Tscrpt_reg_HTH_GntR"/>
</dbReference>
<dbReference type="Proteomes" id="UP001056035">
    <property type="component" value="Chromosome"/>
</dbReference>
<sequence>MEFQGANPDAGPELLLRPPQRGRGPLGPQVEGALRDAIRTGRLAPGARVPPTRTLARDLGVSRRLVVGAYEQLVAEGWLQAHVGVGTTVRRALPEPPAAPARRTRLRPPAGGRPGVRGSGPPARAVVRYDFFPGHPDLSAFPRAAWGRATREALRELPDAAFGYTDPRGLPELRSVLAELLPRTRGVVCRPGQLVVCQGVMQALHVLVAALRAEAGGGPVRVAVEDPYLPEHRLVLDAAGAELVPVPVDALGVRDEAVAHADVAAALLTPAHQSPTGVTLAAGRRTALTRWAQEHGRLLIEDDYDAEYRYDRAPVGAMQALAPGHVAYLGSVSKTLAPALRLAWIVVPEDRLAVAVHARRLLDGGSPVLEQAALARFMASGGYDRHVRAARRRQHGRRGALIDALAEFLPGARAEGIAAGLHVVVRLPAPVEAAALDREALARDVRVYPLSGWRADPPPQASAVVMGYGALAPPAIREGVRRLAEAVDALG</sequence>